<dbReference type="AlphaFoldDB" id="N8RD94"/>
<evidence type="ECO:0000313" key="3">
    <source>
        <dbReference type="Proteomes" id="UP000018426"/>
    </source>
</evidence>
<keyword evidence="1" id="KW-0472">Membrane</keyword>
<comment type="caution">
    <text evidence="2">The sequence shown here is derived from an EMBL/GenBank/DDBJ whole genome shotgun (WGS) entry which is preliminary data.</text>
</comment>
<gene>
    <name evidence="2" type="ORF">F989_01595</name>
</gene>
<evidence type="ECO:0000313" key="2">
    <source>
        <dbReference type="EMBL" id="ENU33393.1"/>
    </source>
</evidence>
<reference evidence="2 3" key="1">
    <citation type="submission" date="2013-02" db="EMBL/GenBank/DDBJ databases">
        <title>The Genome Sequence of Acinetobacter parvus NIPH 1103.</title>
        <authorList>
            <consortium name="The Broad Institute Genome Sequencing Platform"/>
            <consortium name="The Broad Institute Genome Sequencing Center for Infectious Disease"/>
            <person name="Cerqueira G."/>
            <person name="Feldgarden M."/>
            <person name="Courvalin P."/>
            <person name="Perichon B."/>
            <person name="Grillot-Courvalin C."/>
            <person name="Clermont D."/>
            <person name="Rocha E."/>
            <person name="Yoon E.-J."/>
            <person name="Nemec A."/>
            <person name="Walker B."/>
            <person name="Young S.K."/>
            <person name="Zeng Q."/>
            <person name="Gargeya S."/>
            <person name="Fitzgerald M."/>
            <person name="Haas B."/>
            <person name="Abouelleil A."/>
            <person name="Alvarado L."/>
            <person name="Arachchi H.M."/>
            <person name="Berlin A.M."/>
            <person name="Chapman S.B."/>
            <person name="Dewar J."/>
            <person name="Goldberg J."/>
            <person name="Griggs A."/>
            <person name="Gujja S."/>
            <person name="Hansen M."/>
            <person name="Howarth C."/>
            <person name="Imamovic A."/>
            <person name="Larimer J."/>
            <person name="McCowan C."/>
            <person name="Murphy C."/>
            <person name="Neiman D."/>
            <person name="Pearson M."/>
            <person name="Priest M."/>
            <person name="Roberts A."/>
            <person name="Saif S."/>
            <person name="Shea T."/>
            <person name="Sisk P."/>
            <person name="Sykes S."/>
            <person name="Wortman J."/>
            <person name="Nusbaum C."/>
            <person name="Birren B."/>
        </authorList>
    </citation>
    <scope>NUCLEOTIDE SEQUENCE [LARGE SCALE GENOMIC DNA]</scope>
    <source>
        <strain evidence="2 3">NIPH 1103</strain>
    </source>
</reference>
<evidence type="ECO:0000256" key="1">
    <source>
        <dbReference type="SAM" id="Phobius"/>
    </source>
</evidence>
<keyword evidence="1" id="KW-0812">Transmembrane</keyword>
<dbReference type="PATRIC" id="fig|1217671.3.peg.1579"/>
<dbReference type="HOGENOM" id="CLU_215175_0_0_6"/>
<sequence length="50" mass="5679">MKKEIFAAYAVIGIGYWFYLIWALGATSAGKAYLFGRAIMWPFILLGKLF</sequence>
<feature type="transmembrane region" description="Helical" evidence="1">
    <location>
        <begin position="7"/>
        <end position="26"/>
    </location>
</feature>
<keyword evidence="1" id="KW-1133">Transmembrane helix</keyword>
<protein>
    <submittedName>
        <fullName evidence="2">Uncharacterized protein</fullName>
    </submittedName>
</protein>
<proteinExistence type="predicted"/>
<name>N8RD94_9GAMM</name>
<dbReference type="Proteomes" id="UP000018426">
    <property type="component" value="Unassembled WGS sequence"/>
</dbReference>
<organism evidence="2 3">
    <name type="scientific">Acinetobacter parvus NIPH 1103</name>
    <dbReference type="NCBI Taxonomy" id="1217671"/>
    <lineage>
        <taxon>Bacteria</taxon>
        <taxon>Pseudomonadati</taxon>
        <taxon>Pseudomonadota</taxon>
        <taxon>Gammaproteobacteria</taxon>
        <taxon>Moraxellales</taxon>
        <taxon>Moraxellaceae</taxon>
        <taxon>Acinetobacter</taxon>
    </lineage>
</organism>
<dbReference type="EMBL" id="APOL01000025">
    <property type="protein sequence ID" value="ENU33393.1"/>
    <property type="molecule type" value="Genomic_DNA"/>
</dbReference>
<accession>N8RD94</accession>
<dbReference type="RefSeq" id="WP_004678923.1">
    <property type="nucleotide sequence ID" value="NZ_KB849226.1"/>
</dbReference>